<dbReference type="GO" id="GO:0004176">
    <property type="term" value="F:ATP-dependent peptidase activity"/>
    <property type="evidence" value="ECO:0007669"/>
    <property type="project" value="InterPro"/>
</dbReference>
<dbReference type="OrthoDB" id="4350323at2"/>
<comment type="function">
    <text evidence="6">Cleaves peptides in various proteins in a process that requires ATP hydrolysis. Has a chymotrypsin-like activity. Plays a major role in the degradation of misfolded proteins.</text>
</comment>
<evidence type="ECO:0000256" key="4">
    <source>
        <dbReference type="ARBA" id="ARBA00022801"/>
    </source>
</evidence>
<evidence type="ECO:0000256" key="7">
    <source>
        <dbReference type="RuleBase" id="RU003567"/>
    </source>
</evidence>
<dbReference type="GO" id="GO:0005737">
    <property type="term" value="C:cytoplasm"/>
    <property type="evidence" value="ECO:0007669"/>
    <property type="project" value="UniProtKB-SubCell"/>
</dbReference>
<evidence type="ECO:0000313" key="9">
    <source>
        <dbReference type="Proteomes" id="UP000334990"/>
    </source>
</evidence>
<evidence type="ECO:0000256" key="1">
    <source>
        <dbReference type="ARBA" id="ARBA00007039"/>
    </source>
</evidence>
<keyword evidence="4 6" id="KW-0378">Hydrolase</keyword>
<name>A0A5M3W222_9ACTN</name>
<dbReference type="PANTHER" id="PTHR10381:SF70">
    <property type="entry name" value="ATP-DEPENDENT CLP PROTEASE PROTEOLYTIC SUBUNIT"/>
    <property type="match status" value="1"/>
</dbReference>
<evidence type="ECO:0000256" key="6">
    <source>
        <dbReference type="HAMAP-Rule" id="MF_00444"/>
    </source>
</evidence>
<dbReference type="InterPro" id="IPR023562">
    <property type="entry name" value="ClpP/TepA"/>
</dbReference>
<dbReference type="Proteomes" id="UP000334990">
    <property type="component" value="Unassembled WGS sequence"/>
</dbReference>
<dbReference type="Pfam" id="PF00574">
    <property type="entry name" value="CLP_protease"/>
    <property type="match status" value="1"/>
</dbReference>
<dbReference type="EC" id="3.4.21.92" evidence="6"/>
<evidence type="ECO:0000313" key="8">
    <source>
        <dbReference type="EMBL" id="GES02339.1"/>
    </source>
</evidence>
<keyword evidence="5 6" id="KW-0720">Serine protease</keyword>
<dbReference type="GO" id="GO:0006515">
    <property type="term" value="P:protein quality control for misfolded or incompletely synthesized proteins"/>
    <property type="evidence" value="ECO:0007669"/>
    <property type="project" value="TreeGrafter"/>
</dbReference>
<reference evidence="8 9" key="1">
    <citation type="submission" date="2019-10" db="EMBL/GenBank/DDBJ databases">
        <title>Whole genome shotgun sequence of Acrocarpospora corrugata NBRC 13972.</title>
        <authorList>
            <person name="Ichikawa N."/>
            <person name="Kimura A."/>
            <person name="Kitahashi Y."/>
            <person name="Komaki H."/>
            <person name="Oguchi A."/>
        </authorList>
    </citation>
    <scope>NUCLEOTIDE SEQUENCE [LARGE SCALE GENOMIC DNA]</scope>
    <source>
        <strain evidence="8 9">NBRC 13972</strain>
    </source>
</reference>
<sequence length="190" mass="20697">MAGIGSPEGEHIGRRLLGERIIMLGQEVNDEIANRICSELLLLTADDAKRDIQLFINSPGGSVYAGMAIYDVMQYVPNDIVTVAMGMAGSMGQFLLTAGTAGKRYALPHARIIMHQPHGGIGGTESDIRIQAQQMLFTKKLLAERTAFHTGQPLEKIEADADRDRWFTAEEARAYGFIDHVVVSTAVLPS</sequence>
<organism evidence="8 9">
    <name type="scientific">Acrocarpospora corrugata</name>
    <dbReference type="NCBI Taxonomy" id="35763"/>
    <lineage>
        <taxon>Bacteria</taxon>
        <taxon>Bacillati</taxon>
        <taxon>Actinomycetota</taxon>
        <taxon>Actinomycetes</taxon>
        <taxon>Streptosporangiales</taxon>
        <taxon>Streptosporangiaceae</taxon>
        <taxon>Acrocarpospora</taxon>
    </lineage>
</organism>
<dbReference type="SUPFAM" id="SSF52096">
    <property type="entry name" value="ClpP/crotonase"/>
    <property type="match status" value="1"/>
</dbReference>
<comment type="catalytic activity">
    <reaction evidence="6">
        <text>Hydrolysis of proteins to small peptides in the presence of ATP and magnesium. alpha-casein is the usual test substrate. In the absence of ATP, only oligopeptides shorter than five residues are hydrolyzed (such as succinyl-Leu-Tyr-|-NHMec, and Leu-Tyr-Leu-|-Tyr-Trp, in which cleavage of the -Tyr-|-Leu- and -Tyr-|-Trp bonds also occurs).</text>
        <dbReference type="EC" id="3.4.21.92"/>
    </reaction>
</comment>
<dbReference type="GO" id="GO:0051117">
    <property type="term" value="F:ATPase binding"/>
    <property type="evidence" value="ECO:0007669"/>
    <property type="project" value="TreeGrafter"/>
</dbReference>
<feature type="active site" description="Nucleophile" evidence="6">
    <location>
        <position position="90"/>
    </location>
</feature>
<proteinExistence type="inferred from homology"/>
<comment type="subcellular location">
    <subcellularLocation>
        <location evidence="6">Cytoplasm</location>
    </subcellularLocation>
</comment>
<comment type="similarity">
    <text evidence="1 6 7">Belongs to the peptidase S14 family.</text>
</comment>
<keyword evidence="2 6" id="KW-0963">Cytoplasm</keyword>
<dbReference type="GO" id="GO:0009368">
    <property type="term" value="C:endopeptidase Clp complex"/>
    <property type="evidence" value="ECO:0007669"/>
    <property type="project" value="TreeGrafter"/>
</dbReference>
<dbReference type="HAMAP" id="MF_00444">
    <property type="entry name" value="ClpP"/>
    <property type="match status" value="1"/>
</dbReference>
<feature type="active site" evidence="6">
    <location>
        <position position="115"/>
    </location>
</feature>
<comment type="caution">
    <text evidence="8">The sequence shown here is derived from an EMBL/GenBank/DDBJ whole genome shotgun (WGS) entry which is preliminary data.</text>
</comment>
<dbReference type="InterPro" id="IPR001907">
    <property type="entry name" value="ClpP"/>
</dbReference>
<dbReference type="PANTHER" id="PTHR10381">
    <property type="entry name" value="ATP-DEPENDENT CLP PROTEASE PROTEOLYTIC SUBUNIT"/>
    <property type="match status" value="1"/>
</dbReference>
<accession>A0A5M3W222</accession>
<dbReference type="PRINTS" id="PR00127">
    <property type="entry name" value="CLPPROTEASEP"/>
</dbReference>
<evidence type="ECO:0000256" key="5">
    <source>
        <dbReference type="ARBA" id="ARBA00022825"/>
    </source>
</evidence>
<protein>
    <recommendedName>
        <fullName evidence="6 7">ATP-dependent Clp protease proteolytic subunit</fullName>
        <ecNumber evidence="6">3.4.21.92</ecNumber>
    </recommendedName>
    <alternativeName>
        <fullName evidence="6">Endopeptidase Clp</fullName>
    </alternativeName>
</protein>
<dbReference type="RefSeq" id="WP_155338565.1">
    <property type="nucleotide sequence ID" value="NZ_BAAABN010000002.1"/>
</dbReference>
<keyword evidence="3 6" id="KW-0645">Protease</keyword>
<dbReference type="Gene3D" id="3.90.226.10">
    <property type="entry name" value="2-enoyl-CoA Hydratase, Chain A, domain 1"/>
    <property type="match status" value="1"/>
</dbReference>
<evidence type="ECO:0000256" key="3">
    <source>
        <dbReference type="ARBA" id="ARBA00022670"/>
    </source>
</evidence>
<dbReference type="InterPro" id="IPR029045">
    <property type="entry name" value="ClpP/crotonase-like_dom_sf"/>
</dbReference>
<dbReference type="NCBIfam" id="NF009205">
    <property type="entry name" value="PRK12553.1"/>
    <property type="match status" value="1"/>
</dbReference>
<evidence type="ECO:0000256" key="2">
    <source>
        <dbReference type="ARBA" id="ARBA00022490"/>
    </source>
</evidence>
<dbReference type="FunFam" id="3.90.226.10:FF:000002">
    <property type="entry name" value="ATP-dependent Clp protease proteolytic subunit"/>
    <property type="match status" value="1"/>
</dbReference>
<dbReference type="CDD" id="cd07017">
    <property type="entry name" value="S14_ClpP_2"/>
    <property type="match status" value="1"/>
</dbReference>
<keyword evidence="9" id="KW-1185">Reference proteome</keyword>
<dbReference type="EMBL" id="BLAD01000057">
    <property type="protein sequence ID" value="GES02339.1"/>
    <property type="molecule type" value="Genomic_DNA"/>
</dbReference>
<comment type="subunit">
    <text evidence="6">Fourteen ClpP subunits assemble into 2 heptameric rings which stack back to back to give a disk-like structure with a central cavity, resembling the structure of eukaryotic proteasomes.</text>
</comment>
<dbReference type="GO" id="GO:0004252">
    <property type="term" value="F:serine-type endopeptidase activity"/>
    <property type="evidence" value="ECO:0007669"/>
    <property type="project" value="UniProtKB-UniRule"/>
</dbReference>
<dbReference type="AlphaFoldDB" id="A0A5M3W222"/>
<gene>
    <name evidence="8" type="primary">clpP1</name>
    <name evidence="6" type="synonym">clpP</name>
    <name evidence="8" type="ORF">Acor_44050</name>
</gene>
<dbReference type="NCBIfam" id="NF001368">
    <property type="entry name" value="PRK00277.1"/>
    <property type="match status" value="1"/>
</dbReference>